<dbReference type="PROSITE" id="PS51925">
    <property type="entry name" value="SWIB_MDM2"/>
    <property type="match status" value="1"/>
</dbReference>
<reference evidence="3" key="1">
    <citation type="journal article" date="2020" name="Nature">
        <title>Giant virus diversity and host interactions through global metagenomics.</title>
        <authorList>
            <person name="Schulz F."/>
            <person name="Roux S."/>
            <person name="Paez-Espino D."/>
            <person name="Jungbluth S."/>
            <person name="Walsh D.A."/>
            <person name="Denef V.J."/>
            <person name="McMahon K.D."/>
            <person name="Konstantinidis K.T."/>
            <person name="Eloe-Fadrosh E.A."/>
            <person name="Kyrpides N.C."/>
            <person name="Woyke T."/>
        </authorList>
    </citation>
    <scope>NUCLEOTIDE SEQUENCE</scope>
    <source>
        <strain evidence="3">GVMAG-S-1038524-41</strain>
    </source>
</reference>
<dbReference type="Gene3D" id="1.10.245.10">
    <property type="entry name" value="SWIB/MDM2 domain"/>
    <property type="match status" value="1"/>
</dbReference>
<feature type="compositionally biased region" description="Low complexity" evidence="1">
    <location>
        <begin position="22"/>
        <end position="42"/>
    </location>
</feature>
<feature type="domain" description="DM2" evidence="2">
    <location>
        <begin position="146"/>
        <end position="232"/>
    </location>
</feature>
<dbReference type="CDD" id="cd10567">
    <property type="entry name" value="SWIB-MDM2_like"/>
    <property type="match status" value="1"/>
</dbReference>
<name>A0A6C0JSS6_9ZZZZ</name>
<dbReference type="EMBL" id="MN740667">
    <property type="protein sequence ID" value="QHU06724.1"/>
    <property type="molecule type" value="Genomic_DNA"/>
</dbReference>
<organism evidence="3">
    <name type="scientific">viral metagenome</name>
    <dbReference type="NCBI Taxonomy" id="1070528"/>
    <lineage>
        <taxon>unclassified sequences</taxon>
        <taxon>metagenomes</taxon>
        <taxon>organismal metagenomes</taxon>
    </lineage>
</organism>
<feature type="compositionally biased region" description="Acidic residues" evidence="1">
    <location>
        <begin position="53"/>
        <end position="66"/>
    </location>
</feature>
<protein>
    <recommendedName>
        <fullName evidence="2">DM2 domain-containing protein</fullName>
    </recommendedName>
</protein>
<sequence length="237" mass="26983">MPRKATATKKAEKKPVKESKTTNKASNAKASNAKTNKASNAKAKAKKEKVVEEVEPEVSDVEDNVEDSSSVKKRLVPTKETVATEFDDLVGVIDEEIARLRESPGKAKGVKFLRSLGKKVKSLRGHSVRVMKQKQKTNRKNNTNSGFLKPVIISKDMAKFTGWNPEELRSRVDVTKYICKYIRDNDLQNPEDRRQILADKKLAKLLEYSVDDDEKPLTYYRIQTYMKKHFTNPPKDE</sequence>
<dbReference type="InterPro" id="IPR019835">
    <property type="entry name" value="SWIB_domain"/>
</dbReference>
<evidence type="ECO:0000259" key="2">
    <source>
        <dbReference type="PROSITE" id="PS51925"/>
    </source>
</evidence>
<dbReference type="AlphaFoldDB" id="A0A6C0JSS6"/>
<dbReference type="SMART" id="SM00151">
    <property type="entry name" value="SWIB"/>
    <property type="match status" value="1"/>
</dbReference>
<feature type="region of interest" description="Disordered" evidence="1">
    <location>
        <begin position="1"/>
        <end position="72"/>
    </location>
</feature>
<dbReference type="InterPro" id="IPR036885">
    <property type="entry name" value="SWIB_MDM2_dom_sf"/>
</dbReference>
<dbReference type="SUPFAM" id="SSF47592">
    <property type="entry name" value="SWIB/MDM2 domain"/>
    <property type="match status" value="1"/>
</dbReference>
<evidence type="ECO:0000313" key="3">
    <source>
        <dbReference type="EMBL" id="QHU06724.1"/>
    </source>
</evidence>
<dbReference type="Pfam" id="PF02201">
    <property type="entry name" value="SWIB"/>
    <property type="match status" value="1"/>
</dbReference>
<feature type="compositionally biased region" description="Basic and acidic residues" evidence="1">
    <location>
        <begin position="9"/>
        <end position="21"/>
    </location>
</feature>
<accession>A0A6C0JSS6</accession>
<dbReference type="InterPro" id="IPR003121">
    <property type="entry name" value="SWIB_MDM2_domain"/>
</dbReference>
<evidence type="ECO:0000256" key="1">
    <source>
        <dbReference type="SAM" id="MobiDB-lite"/>
    </source>
</evidence>
<proteinExistence type="predicted"/>